<sequence length="187" mass="21300">MGQLVSTFLCVSLKQSYDLMEEPNYKRPRLSSELTFFQSDIVVELHQAEVKTDSSSIKSRQCPGKGVMVQGEPSHRMAATTPASFSEVECKEIRAFEESLDQELERKKFDVAKFLSGFTAVPLPNEQHQNDPGEQEALNDHLDHIDVVIPCVVEVSFEEEYPEEEEDPEKEEDSEEEEDPEEFLADI</sequence>
<gene>
    <name evidence="2" type="ORF">FNV43_RR04294</name>
</gene>
<reference evidence="2" key="1">
    <citation type="submission" date="2020-03" db="EMBL/GenBank/DDBJ databases">
        <title>A high-quality chromosome-level genome assembly of a woody plant with both climbing and erect habits, Rhamnella rubrinervis.</title>
        <authorList>
            <person name="Lu Z."/>
            <person name="Yang Y."/>
            <person name="Zhu X."/>
            <person name="Sun Y."/>
        </authorList>
    </citation>
    <scope>NUCLEOTIDE SEQUENCE</scope>
    <source>
        <strain evidence="2">BYM</strain>
        <tissue evidence="2">Leaf</tissue>
    </source>
</reference>
<name>A0A8K0HLM6_9ROSA</name>
<feature type="region of interest" description="Disordered" evidence="1">
    <location>
        <begin position="54"/>
        <end position="83"/>
    </location>
</feature>
<organism evidence="2 3">
    <name type="scientific">Rhamnella rubrinervis</name>
    <dbReference type="NCBI Taxonomy" id="2594499"/>
    <lineage>
        <taxon>Eukaryota</taxon>
        <taxon>Viridiplantae</taxon>
        <taxon>Streptophyta</taxon>
        <taxon>Embryophyta</taxon>
        <taxon>Tracheophyta</taxon>
        <taxon>Spermatophyta</taxon>
        <taxon>Magnoliopsida</taxon>
        <taxon>eudicotyledons</taxon>
        <taxon>Gunneridae</taxon>
        <taxon>Pentapetalae</taxon>
        <taxon>rosids</taxon>
        <taxon>fabids</taxon>
        <taxon>Rosales</taxon>
        <taxon>Rhamnaceae</taxon>
        <taxon>rhamnoid group</taxon>
        <taxon>Rhamneae</taxon>
        <taxon>Rhamnella</taxon>
    </lineage>
</organism>
<dbReference type="Proteomes" id="UP000796880">
    <property type="component" value="Unassembled WGS sequence"/>
</dbReference>
<dbReference type="AlphaFoldDB" id="A0A8K0HLM6"/>
<accession>A0A8K0HLM6</accession>
<evidence type="ECO:0000313" key="2">
    <source>
        <dbReference type="EMBL" id="KAF3453853.1"/>
    </source>
</evidence>
<protein>
    <submittedName>
        <fullName evidence="2">Uncharacterized protein</fullName>
    </submittedName>
</protein>
<keyword evidence="3" id="KW-1185">Reference proteome</keyword>
<comment type="caution">
    <text evidence="2">The sequence shown here is derived from an EMBL/GenBank/DDBJ whole genome shotgun (WGS) entry which is preliminary data.</text>
</comment>
<proteinExistence type="predicted"/>
<evidence type="ECO:0000313" key="3">
    <source>
        <dbReference type="Proteomes" id="UP000796880"/>
    </source>
</evidence>
<evidence type="ECO:0000256" key="1">
    <source>
        <dbReference type="SAM" id="MobiDB-lite"/>
    </source>
</evidence>
<dbReference type="EMBL" id="VOIH02000002">
    <property type="protein sequence ID" value="KAF3453853.1"/>
    <property type="molecule type" value="Genomic_DNA"/>
</dbReference>
<feature type="region of interest" description="Disordered" evidence="1">
    <location>
        <begin position="157"/>
        <end position="187"/>
    </location>
</feature>